<sequence>MDIPLDSPKWRKDLHKVREELFVQRFRKLDPHDTWTLEEVANFANIILEIFKHSEDLEDKDITAAIYIVDNPFIHFRNPEKPYELLFNWTSREWWRNLENAPELSNKLLEKSMDLITLNVLLAITRDIFSAIPRLELDEIVKFANEFIRLTFQKVSAVIPKEEIKEMMKKLKDRTEWYIPCSEMYMDLWRMCWHKMHDNYRTPDVLISGVSVPIPDSMGVDAYFLEFLNQTFFVKYHYIELTIEEKVSLLKFLTSLNFHEINYYFVARGGKQVMENLYKHLLQVDSQSNNDDFLRELRNFVVKASAYVIEIQGENLRNLLENVADSLYDGIEQSPNYRKILLQMHLASRGAISLGDRKRSLKGNVRQIGSKRGFDILTTIAEIQDQDPHTGHNEIDLESLMSYDKSPAVFDPRQQGSIRKWLAMAEDYGLNTGNPEVEQHLYLDYQDLAFAGTKWTHDTFPLFFHLLAATARSLIEKHYGRLCLKDPQQSLFDPEHGLLIFDYIFEYSLQFILAILHDKSTVLQTLLGSENAEKLCAIHDDWKEWTFSPITKLTKLEIKIIEESKGTIVEDYISGKNTKLEDFVDPLVDMFTTAIEMYDFPKSYIEFRYRSFQKDCYTIAIRPLLLIMPLKGLKIIVANSRGALRMTLGDSGEAAKQDYQKDWQRVQDSFSGDFSREYFSKFPQTIVEFYSIIPKTWLTRTWIEDEKNVAAVVNFHKLYDYPEVLDYLVIRHYFKQFDAGNWTIDDWARAKRTEIKSVLIGKPVDFHL</sequence>
<reference evidence="1 2" key="1">
    <citation type="submission" date="2022-05" db="EMBL/GenBank/DDBJ databases">
        <title>Chromosome-level reference genomes for two strains of Caenorhabditis briggsae: an improved platform for comparative genomics.</title>
        <authorList>
            <person name="Stevens L."/>
            <person name="Andersen E.C."/>
        </authorList>
    </citation>
    <scope>NUCLEOTIDE SEQUENCE [LARGE SCALE GENOMIC DNA]</scope>
    <source>
        <strain evidence="1">QX1410_ONT</strain>
        <tissue evidence="1">Whole-organism</tissue>
    </source>
</reference>
<organism evidence="1 2">
    <name type="scientific">Caenorhabditis briggsae</name>
    <dbReference type="NCBI Taxonomy" id="6238"/>
    <lineage>
        <taxon>Eukaryota</taxon>
        <taxon>Metazoa</taxon>
        <taxon>Ecdysozoa</taxon>
        <taxon>Nematoda</taxon>
        <taxon>Chromadorea</taxon>
        <taxon>Rhabditida</taxon>
        <taxon>Rhabditina</taxon>
        <taxon>Rhabditomorpha</taxon>
        <taxon>Rhabditoidea</taxon>
        <taxon>Rhabditidae</taxon>
        <taxon>Peloderinae</taxon>
        <taxon>Caenorhabditis</taxon>
    </lineage>
</organism>
<evidence type="ECO:0000313" key="1">
    <source>
        <dbReference type="EMBL" id="ULT80316.1"/>
    </source>
</evidence>
<gene>
    <name evidence="1" type="ORF">L3Y34_010706</name>
</gene>
<name>A0AAE9CTW0_CAEBR</name>
<dbReference type="EMBL" id="CP090896">
    <property type="protein sequence ID" value="ULT80316.1"/>
    <property type="molecule type" value="Genomic_DNA"/>
</dbReference>
<dbReference type="AlphaFoldDB" id="A0AAE9CTW0"/>
<accession>A0AAE9CTW0</accession>
<proteinExistence type="predicted"/>
<evidence type="ECO:0000313" key="2">
    <source>
        <dbReference type="Proteomes" id="UP000827892"/>
    </source>
</evidence>
<protein>
    <submittedName>
        <fullName evidence="1">Uncharacterized protein</fullName>
    </submittedName>
</protein>
<dbReference type="Proteomes" id="UP000827892">
    <property type="component" value="Chromosome X"/>
</dbReference>